<name>A0A6J6WYK2_9ZZZZ</name>
<dbReference type="EMBL" id="CAEZZT010000128">
    <property type="protein sequence ID" value="CAB4787037.1"/>
    <property type="molecule type" value="Genomic_DNA"/>
</dbReference>
<reference evidence="1" key="1">
    <citation type="submission" date="2020-05" db="EMBL/GenBank/DDBJ databases">
        <authorList>
            <person name="Chiriac C."/>
            <person name="Salcher M."/>
            <person name="Ghai R."/>
            <person name="Kavagutti S V."/>
        </authorList>
    </citation>
    <scope>NUCLEOTIDE SEQUENCE</scope>
</reference>
<sequence>MMIILDLSVTPNVLAQRLILISCASEKPGTKERCALTISQPFSSVAASALRG</sequence>
<organism evidence="1">
    <name type="scientific">freshwater metagenome</name>
    <dbReference type="NCBI Taxonomy" id="449393"/>
    <lineage>
        <taxon>unclassified sequences</taxon>
        <taxon>metagenomes</taxon>
        <taxon>ecological metagenomes</taxon>
    </lineage>
</organism>
<dbReference type="AlphaFoldDB" id="A0A6J6WYK2"/>
<evidence type="ECO:0000313" key="1">
    <source>
        <dbReference type="EMBL" id="CAB4787037.1"/>
    </source>
</evidence>
<gene>
    <name evidence="1" type="ORF">UFOPK2918_01268</name>
</gene>
<accession>A0A6J6WYK2</accession>
<proteinExistence type="predicted"/>
<protein>
    <submittedName>
        <fullName evidence="1">Unannotated protein</fullName>
    </submittedName>
</protein>